<evidence type="ECO:0000313" key="2">
    <source>
        <dbReference type="EMBL" id="MVU82590.1"/>
    </source>
</evidence>
<dbReference type="EMBL" id="WRPP01000010">
    <property type="protein sequence ID" value="MVU82590.1"/>
    <property type="molecule type" value="Genomic_DNA"/>
</dbReference>
<evidence type="ECO:0000256" key="1">
    <source>
        <dbReference type="SAM" id="SignalP"/>
    </source>
</evidence>
<organism evidence="2 3">
    <name type="scientific">Nocardia terrae</name>
    <dbReference type="NCBI Taxonomy" id="2675851"/>
    <lineage>
        <taxon>Bacteria</taxon>
        <taxon>Bacillati</taxon>
        <taxon>Actinomycetota</taxon>
        <taxon>Actinomycetes</taxon>
        <taxon>Mycobacteriales</taxon>
        <taxon>Nocardiaceae</taxon>
        <taxon>Nocardia</taxon>
    </lineage>
</organism>
<comment type="caution">
    <text evidence="2">The sequence shown here is derived from an EMBL/GenBank/DDBJ whole genome shotgun (WGS) entry which is preliminary data.</text>
</comment>
<accession>A0A7K1V7G3</accession>
<keyword evidence="3" id="KW-1185">Reference proteome</keyword>
<dbReference type="Proteomes" id="UP000466794">
    <property type="component" value="Unassembled WGS sequence"/>
</dbReference>
<gene>
    <name evidence="2" type="ORF">GPX89_35835</name>
</gene>
<reference evidence="2 3" key="1">
    <citation type="submission" date="2019-12" db="EMBL/GenBank/DDBJ databases">
        <title>Nocardia sp. nov. ET3-3 isolated from soil.</title>
        <authorList>
            <person name="Kanchanasin P."/>
            <person name="Tanasupawat S."/>
            <person name="Yuki M."/>
            <person name="Kudo T."/>
        </authorList>
    </citation>
    <scope>NUCLEOTIDE SEQUENCE [LARGE SCALE GENOMIC DNA]</scope>
    <source>
        <strain evidence="2 3">ET3-3</strain>
    </source>
</reference>
<feature type="signal peptide" evidence="1">
    <location>
        <begin position="1"/>
        <end position="27"/>
    </location>
</feature>
<proteinExistence type="predicted"/>
<protein>
    <recommendedName>
        <fullName evidence="4">Secreted protein</fullName>
    </recommendedName>
</protein>
<evidence type="ECO:0008006" key="4">
    <source>
        <dbReference type="Google" id="ProtNLM"/>
    </source>
</evidence>
<sequence length="71" mass="7022">MSIKRLAAGTFVASAAVLMLGTGNALAEITLDQPSATPEVQAPQPIAGSPYTGSQGFVPPGCTTVAAAVFC</sequence>
<dbReference type="AlphaFoldDB" id="A0A7K1V7G3"/>
<name>A0A7K1V7G3_9NOCA</name>
<feature type="chain" id="PRO_5029601785" description="Secreted protein" evidence="1">
    <location>
        <begin position="28"/>
        <end position="71"/>
    </location>
</feature>
<dbReference type="RefSeq" id="WP_157392203.1">
    <property type="nucleotide sequence ID" value="NZ_WRPP01000010.1"/>
</dbReference>
<evidence type="ECO:0000313" key="3">
    <source>
        <dbReference type="Proteomes" id="UP000466794"/>
    </source>
</evidence>
<keyword evidence="1" id="KW-0732">Signal</keyword>